<organism evidence="2 3">
    <name type="scientific">Phrynocephalus forsythii</name>
    <dbReference type="NCBI Taxonomy" id="171643"/>
    <lineage>
        <taxon>Eukaryota</taxon>
        <taxon>Metazoa</taxon>
        <taxon>Chordata</taxon>
        <taxon>Craniata</taxon>
        <taxon>Vertebrata</taxon>
        <taxon>Euteleostomi</taxon>
        <taxon>Lepidosauria</taxon>
        <taxon>Squamata</taxon>
        <taxon>Bifurcata</taxon>
        <taxon>Unidentata</taxon>
        <taxon>Episquamata</taxon>
        <taxon>Toxicofera</taxon>
        <taxon>Iguania</taxon>
        <taxon>Acrodonta</taxon>
        <taxon>Agamidae</taxon>
        <taxon>Agaminae</taxon>
        <taxon>Phrynocephalus</taxon>
    </lineage>
</organism>
<dbReference type="PANTHER" id="PTHR46060">
    <property type="entry name" value="MARINER MOS1 TRANSPOSASE-LIKE PROTEIN"/>
    <property type="match status" value="1"/>
</dbReference>
<dbReference type="EMBL" id="JAPFRF010000001">
    <property type="protein sequence ID" value="KAJ7345602.1"/>
    <property type="molecule type" value="Genomic_DNA"/>
</dbReference>
<dbReference type="AlphaFoldDB" id="A0A9Q1B8K3"/>
<proteinExistence type="predicted"/>
<evidence type="ECO:0000259" key="1">
    <source>
        <dbReference type="Pfam" id="PF17906"/>
    </source>
</evidence>
<dbReference type="Gene3D" id="1.10.10.1450">
    <property type="match status" value="1"/>
</dbReference>
<comment type="caution">
    <text evidence="2">The sequence shown here is derived from an EMBL/GenBank/DDBJ whole genome shotgun (WGS) entry which is preliminary data.</text>
</comment>
<dbReference type="PANTHER" id="PTHR46060:SF1">
    <property type="entry name" value="MARINER MOS1 TRANSPOSASE-LIKE PROTEIN"/>
    <property type="match status" value="1"/>
</dbReference>
<keyword evidence="3" id="KW-1185">Reference proteome</keyword>
<protein>
    <recommendedName>
        <fullName evidence="1">Mos1 transposase HTH domain-containing protein</fullName>
    </recommendedName>
</protein>
<reference evidence="2" key="1">
    <citation type="journal article" date="2023" name="DNA Res.">
        <title>Chromosome-level genome assembly of Phrynocephalus forsythii using third-generation DNA sequencing and Hi-C analysis.</title>
        <authorList>
            <person name="Qi Y."/>
            <person name="Zhao W."/>
            <person name="Zhao Y."/>
            <person name="Niu C."/>
            <person name="Cao S."/>
            <person name="Zhang Y."/>
        </authorList>
    </citation>
    <scope>NUCLEOTIDE SEQUENCE</scope>
    <source>
        <tissue evidence="2">Muscle</tissue>
    </source>
</reference>
<dbReference type="InterPro" id="IPR041426">
    <property type="entry name" value="Mos1_HTH"/>
</dbReference>
<evidence type="ECO:0000313" key="2">
    <source>
        <dbReference type="EMBL" id="KAJ7345602.1"/>
    </source>
</evidence>
<gene>
    <name evidence="2" type="ORF">JRQ81_001552</name>
</gene>
<sequence length="118" mass="13181">MMNKIEARSVIKFLHLKGNKARQIHYEMKAVYGDERPSYDTVVRWKRNFQNGHMSLTGKPRAGRSSVHWMTFSNTGRLQSGKSQASSVGLSSSTCLVNGWTTTGTGEHGSSSRDVFEI</sequence>
<feature type="domain" description="Mos1 transposase HTH" evidence="1">
    <location>
        <begin position="4"/>
        <end position="52"/>
    </location>
</feature>
<dbReference type="Proteomes" id="UP001142489">
    <property type="component" value="Unassembled WGS sequence"/>
</dbReference>
<dbReference type="InterPro" id="IPR052709">
    <property type="entry name" value="Transposase-MT_Hybrid"/>
</dbReference>
<name>A0A9Q1B8K3_9SAUR</name>
<dbReference type="OrthoDB" id="616263at2759"/>
<evidence type="ECO:0000313" key="3">
    <source>
        <dbReference type="Proteomes" id="UP001142489"/>
    </source>
</evidence>
<dbReference type="Pfam" id="PF17906">
    <property type="entry name" value="HTH_48"/>
    <property type="match status" value="1"/>
</dbReference>
<accession>A0A9Q1B8K3</accession>